<evidence type="ECO:0000313" key="2">
    <source>
        <dbReference type="Proteomes" id="UP000178429"/>
    </source>
</evidence>
<comment type="caution">
    <text evidence="1">The sequence shown here is derived from an EMBL/GenBank/DDBJ whole genome shotgun (WGS) entry which is preliminary data.</text>
</comment>
<dbReference type="AlphaFoldDB" id="A0A1F8C2F2"/>
<dbReference type="STRING" id="1802525.A2975_01975"/>
<gene>
    <name evidence="1" type="ORF">A2975_01975</name>
</gene>
<reference evidence="1 2" key="1">
    <citation type="journal article" date="2016" name="Nat. Commun.">
        <title>Thousands of microbial genomes shed light on interconnected biogeochemical processes in an aquifer system.</title>
        <authorList>
            <person name="Anantharaman K."/>
            <person name="Brown C.T."/>
            <person name="Hug L.A."/>
            <person name="Sharon I."/>
            <person name="Castelle C.J."/>
            <person name="Probst A.J."/>
            <person name="Thomas B.C."/>
            <person name="Singh A."/>
            <person name="Wilkins M.J."/>
            <person name="Karaoz U."/>
            <person name="Brodie E.L."/>
            <person name="Williams K.H."/>
            <person name="Hubbard S.S."/>
            <person name="Banfield J.F."/>
        </authorList>
    </citation>
    <scope>NUCLEOTIDE SEQUENCE [LARGE SCALE GENOMIC DNA]</scope>
</reference>
<proteinExistence type="predicted"/>
<dbReference type="Proteomes" id="UP000178429">
    <property type="component" value="Unassembled WGS sequence"/>
</dbReference>
<dbReference type="EMBL" id="MGHL01000004">
    <property type="protein sequence ID" value="OGM70526.1"/>
    <property type="molecule type" value="Genomic_DNA"/>
</dbReference>
<sequence length="91" mass="10490">MKLTNEDFKAFKDLVEVTLDEKIEEKGLVTRADISHLPTKDEFYAETAKLYKKMEDIEEALDIVNDRSSENRDRIEDLEEIHPGGRHAIAA</sequence>
<name>A0A1F8C2F2_9BACT</name>
<protein>
    <submittedName>
        <fullName evidence="1">Uncharacterized protein</fullName>
    </submittedName>
</protein>
<organism evidence="1 2">
    <name type="scientific">Candidatus Woesebacteria bacterium RIFCSPLOWO2_01_FULL_44_14</name>
    <dbReference type="NCBI Taxonomy" id="1802525"/>
    <lineage>
        <taxon>Bacteria</taxon>
        <taxon>Candidatus Woeseibacteriota</taxon>
    </lineage>
</organism>
<accession>A0A1F8C2F2</accession>
<evidence type="ECO:0000313" key="1">
    <source>
        <dbReference type="EMBL" id="OGM70526.1"/>
    </source>
</evidence>